<evidence type="ECO:0000259" key="2">
    <source>
        <dbReference type="PROSITE" id="PS50263"/>
    </source>
</evidence>
<keyword evidence="4" id="KW-1185">Reference proteome</keyword>
<evidence type="ECO:0000256" key="1">
    <source>
        <dbReference type="ARBA" id="ARBA00008225"/>
    </source>
</evidence>
<dbReference type="InterPro" id="IPR003010">
    <property type="entry name" value="C-N_Hydrolase"/>
</dbReference>
<dbReference type="Pfam" id="PF00795">
    <property type="entry name" value="CN_hydrolase"/>
    <property type="match status" value="1"/>
</dbReference>
<dbReference type="GO" id="GO:0017159">
    <property type="term" value="F:pantetheine hydrolase activity"/>
    <property type="evidence" value="ECO:0007669"/>
    <property type="project" value="TreeGrafter"/>
</dbReference>
<comment type="caution">
    <text evidence="3">The sequence shown here is derived from an EMBL/GenBank/DDBJ whole genome shotgun (WGS) entry which is preliminary data.</text>
</comment>
<dbReference type="EMBL" id="DYDO01002325">
    <property type="protein sequence ID" value="DBA13476.1"/>
    <property type="molecule type" value="Genomic_DNA"/>
</dbReference>
<organism evidence="3 4">
    <name type="scientific">Pyxicephalus adspersus</name>
    <name type="common">African bullfrog</name>
    <dbReference type="NCBI Taxonomy" id="30357"/>
    <lineage>
        <taxon>Eukaryota</taxon>
        <taxon>Metazoa</taxon>
        <taxon>Chordata</taxon>
        <taxon>Craniata</taxon>
        <taxon>Vertebrata</taxon>
        <taxon>Euteleostomi</taxon>
        <taxon>Amphibia</taxon>
        <taxon>Batrachia</taxon>
        <taxon>Anura</taxon>
        <taxon>Neobatrachia</taxon>
        <taxon>Ranoidea</taxon>
        <taxon>Pyxicephalidae</taxon>
        <taxon>Pyxicephalinae</taxon>
        <taxon>Pyxicephalus</taxon>
    </lineage>
</organism>
<dbReference type="SUPFAM" id="SSF56317">
    <property type="entry name" value="Carbon-nitrogen hydrolase"/>
    <property type="match status" value="1"/>
</dbReference>
<feature type="domain" description="CN hydrolase" evidence="2">
    <location>
        <begin position="1"/>
        <end position="113"/>
    </location>
</feature>
<dbReference type="GO" id="GO:0015939">
    <property type="term" value="P:pantothenate metabolic process"/>
    <property type="evidence" value="ECO:0007669"/>
    <property type="project" value="TreeGrafter"/>
</dbReference>
<feature type="non-terminal residue" evidence="3">
    <location>
        <position position="1"/>
    </location>
</feature>
<gene>
    <name evidence="3" type="ORF">GDO54_018511</name>
</gene>
<dbReference type="AlphaFoldDB" id="A0AAV2ZP30"/>
<dbReference type="InterPro" id="IPR036526">
    <property type="entry name" value="C-N_Hydrolase_sf"/>
</dbReference>
<evidence type="ECO:0000313" key="3">
    <source>
        <dbReference type="EMBL" id="DBA13476.1"/>
    </source>
</evidence>
<dbReference type="PANTHER" id="PTHR10609">
    <property type="entry name" value="BIOTINIDASE-RELATED"/>
    <property type="match status" value="1"/>
</dbReference>
<protein>
    <recommendedName>
        <fullName evidence="2">CN hydrolase domain-containing protein</fullName>
    </recommendedName>
</protein>
<evidence type="ECO:0000313" key="4">
    <source>
        <dbReference type="Proteomes" id="UP001181693"/>
    </source>
</evidence>
<accession>A0AAV2ZP30</accession>
<sequence>GAHIIVTPEYAICCFSLNREEVFPYLEDIPEPTVEWIPCNDPQRFGRAPVQKRLSCIAKKNHIYLVANLGDKKACSSSDSRCPEDGHFFYDTTIAFDPEGKLIARYHKVKSCI</sequence>
<dbReference type="PANTHER" id="PTHR10609:SF27">
    <property type="entry name" value="CN HYDROLASE DOMAIN-CONTAINING PROTEIN-RELATED"/>
    <property type="match status" value="1"/>
</dbReference>
<proteinExistence type="inferred from homology"/>
<dbReference type="PROSITE" id="PS50263">
    <property type="entry name" value="CN_HYDROLASE"/>
    <property type="match status" value="1"/>
</dbReference>
<reference evidence="3" key="1">
    <citation type="thesis" date="2020" institute="ProQuest LLC" country="789 East Eisenhower Parkway, Ann Arbor, MI, USA">
        <title>Comparative Genomics and Chromosome Evolution.</title>
        <authorList>
            <person name="Mudd A.B."/>
        </authorList>
    </citation>
    <scope>NUCLEOTIDE SEQUENCE</scope>
    <source>
        <strain evidence="3">1538</strain>
        <tissue evidence="3">Blood</tissue>
    </source>
</reference>
<dbReference type="InterPro" id="IPR040154">
    <property type="entry name" value="Biotinidase/VNN"/>
</dbReference>
<dbReference type="Proteomes" id="UP001181693">
    <property type="component" value="Unassembled WGS sequence"/>
</dbReference>
<dbReference type="Gene3D" id="3.60.110.10">
    <property type="entry name" value="Carbon-nitrogen hydrolase"/>
    <property type="match status" value="1"/>
</dbReference>
<comment type="similarity">
    <text evidence="1">Belongs to the carbon-nitrogen hydrolase superfamily. BTD/VNN family.</text>
</comment>
<name>A0AAV2ZP30_PYXAD</name>